<evidence type="ECO:0000313" key="3">
    <source>
        <dbReference type="Proteomes" id="UP000503462"/>
    </source>
</evidence>
<protein>
    <submittedName>
        <fullName evidence="2">Uncharacterized protein</fullName>
    </submittedName>
</protein>
<feature type="chain" id="PRO_5026329273" evidence="1">
    <location>
        <begin position="22"/>
        <end position="117"/>
    </location>
</feature>
<evidence type="ECO:0000256" key="1">
    <source>
        <dbReference type="SAM" id="SignalP"/>
    </source>
</evidence>
<reference evidence="2 3" key="1">
    <citation type="journal article" date="2016" name="Sci. Rep.">
        <title>Peltaster fructicola genome reveals evolution from an invasive phytopathogen to an ectophytic parasite.</title>
        <authorList>
            <person name="Xu C."/>
            <person name="Chen H."/>
            <person name="Gleason M.L."/>
            <person name="Xu J.R."/>
            <person name="Liu H."/>
            <person name="Zhang R."/>
            <person name="Sun G."/>
        </authorList>
    </citation>
    <scope>NUCLEOTIDE SEQUENCE [LARGE SCALE GENOMIC DNA]</scope>
    <source>
        <strain evidence="2 3">LNHT1506</strain>
    </source>
</reference>
<proteinExistence type="predicted"/>
<name>A0A6H0XMI8_9PEZI</name>
<keyword evidence="1" id="KW-0732">Signal</keyword>
<dbReference type="OrthoDB" id="3001700at2759"/>
<gene>
    <name evidence="2" type="ORF">AMS68_001355</name>
</gene>
<dbReference type="Proteomes" id="UP000503462">
    <property type="component" value="Chromosome 1"/>
</dbReference>
<sequence length="117" mass="12488">MTASSTIVAAALLLVIALAAGALYAFGVPKDVKHSLEEKVLQTMGENEASIFVNNTIHQLPEDNQLQTHELKVLASELTGKALHRPECDAVNVGGHDAYMSSDASRQTQMTASRGEL</sequence>
<feature type="signal peptide" evidence="1">
    <location>
        <begin position="1"/>
        <end position="21"/>
    </location>
</feature>
<keyword evidence="3" id="KW-1185">Reference proteome</keyword>
<dbReference type="EMBL" id="CP051139">
    <property type="protein sequence ID" value="QIW95837.1"/>
    <property type="molecule type" value="Genomic_DNA"/>
</dbReference>
<organism evidence="2 3">
    <name type="scientific">Peltaster fructicola</name>
    <dbReference type="NCBI Taxonomy" id="286661"/>
    <lineage>
        <taxon>Eukaryota</taxon>
        <taxon>Fungi</taxon>
        <taxon>Dikarya</taxon>
        <taxon>Ascomycota</taxon>
        <taxon>Pezizomycotina</taxon>
        <taxon>Dothideomycetes</taxon>
        <taxon>Dothideomycetes incertae sedis</taxon>
        <taxon>Peltaster</taxon>
    </lineage>
</organism>
<evidence type="ECO:0000313" key="2">
    <source>
        <dbReference type="EMBL" id="QIW95837.1"/>
    </source>
</evidence>
<accession>A0A6H0XMI8</accession>
<dbReference type="AlphaFoldDB" id="A0A6H0XMI8"/>